<gene>
    <name evidence="3" type="ORF">CLV43_109452</name>
</gene>
<keyword evidence="2" id="KW-0812">Transmembrane</keyword>
<dbReference type="RefSeq" id="WP_211304616.1">
    <property type="nucleotide sequence ID" value="NZ_PVTF01000009.1"/>
</dbReference>
<feature type="region of interest" description="Disordered" evidence="1">
    <location>
        <begin position="1"/>
        <end position="120"/>
    </location>
</feature>
<dbReference type="Proteomes" id="UP000239494">
    <property type="component" value="Unassembled WGS sequence"/>
</dbReference>
<feature type="compositionally biased region" description="Low complexity" evidence="1">
    <location>
        <begin position="12"/>
        <end position="86"/>
    </location>
</feature>
<evidence type="ECO:0000256" key="1">
    <source>
        <dbReference type="SAM" id="MobiDB-lite"/>
    </source>
</evidence>
<reference evidence="3 4" key="1">
    <citation type="submission" date="2018-03" db="EMBL/GenBank/DDBJ databases">
        <title>Genomic Encyclopedia of Archaeal and Bacterial Type Strains, Phase II (KMG-II): from individual species to whole genera.</title>
        <authorList>
            <person name="Goeker M."/>
        </authorList>
    </citation>
    <scope>NUCLEOTIDE SEQUENCE [LARGE SCALE GENOMIC DNA]</scope>
    <source>
        <strain evidence="3 4">DSM 44720</strain>
    </source>
</reference>
<keyword evidence="2" id="KW-1133">Transmembrane helix</keyword>
<feature type="compositionally biased region" description="Gly residues" evidence="1">
    <location>
        <begin position="1"/>
        <end position="10"/>
    </location>
</feature>
<feature type="transmembrane region" description="Helical" evidence="2">
    <location>
        <begin position="126"/>
        <end position="148"/>
    </location>
</feature>
<accession>A0A2T0SXT4</accession>
<evidence type="ECO:0000313" key="3">
    <source>
        <dbReference type="EMBL" id="PRY38231.1"/>
    </source>
</evidence>
<comment type="caution">
    <text evidence="3">The sequence shown here is derived from an EMBL/GenBank/DDBJ whole genome shotgun (WGS) entry which is preliminary data.</text>
</comment>
<organism evidence="3 4">
    <name type="scientific">Umezawaea tangerina</name>
    <dbReference type="NCBI Taxonomy" id="84725"/>
    <lineage>
        <taxon>Bacteria</taxon>
        <taxon>Bacillati</taxon>
        <taxon>Actinomycetota</taxon>
        <taxon>Actinomycetes</taxon>
        <taxon>Pseudonocardiales</taxon>
        <taxon>Pseudonocardiaceae</taxon>
        <taxon>Umezawaea</taxon>
    </lineage>
</organism>
<proteinExistence type="predicted"/>
<sequence>MSYPGGGGGEWPPQNNPHQQPGQQGYPQQPQQPQQGGWQQNPQQGGYPQSNPQGFPQQQPGGYPQTGPQGFPQQPGYPQSNPQGFPQQPPQQQPGWGQQPPPQFPGGQQPFGYASGPAPKKKRTGLAITAVVAVVALAAGAVVTVYALKNSDDVAAGAPSPAAAANNLVSALGSGDVIGIMNGLAPAEAKLSKDYLTGTVDELKRLEVLKKEADPNKISGVDFKAENIKFDEGAAEKVNDHLVINKLTEGKITLTSDVKKIPLTDKLVEAMGVQDEKPTTETIDIAEEIKKSNKGEPLRIASIKVGSDWYPSLFYTIADNALHEEKLKWPSSPIAPAGASSAEAAAKSLVEAAMAADLTKVIALLPPDEMGVLQDVGPVLIDQAGRIPATGAKLTAFETDSKDVTGGTQLTIKKLGVEVDGEKVEVVRSGDCYAVTAQGQNQKLCADEITQLVEQQSGTSVPSAALDVIARIGSRVLKDGIGVVSTEVDGKWYVSPIRTYSELGLTLMRGLEPKDIDELLKLAK</sequence>
<evidence type="ECO:0008006" key="5">
    <source>
        <dbReference type="Google" id="ProtNLM"/>
    </source>
</evidence>
<evidence type="ECO:0000313" key="4">
    <source>
        <dbReference type="Proteomes" id="UP000239494"/>
    </source>
</evidence>
<evidence type="ECO:0000256" key="2">
    <source>
        <dbReference type="SAM" id="Phobius"/>
    </source>
</evidence>
<dbReference type="AlphaFoldDB" id="A0A2T0SXT4"/>
<dbReference type="EMBL" id="PVTF01000009">
    <property type="protein sequence ID" value="PRY38231.1"/>
    <property type="molecule type" value="Genomic_DNA"/>
</dbReference>
<protein>
    <recommendedName>
        <fullName evidence="5">Flagellar basal body-associated protein FliL</fullName>
    </recommendedName>
</protein>
<keyword evidence="4" id="KW-1185">Reference proteome</keyword>
<name>A0A2T0SXT4_9PSEU</name>
<keyword evidence="2" id="KW-0472">Membrane</keyword>